<evidence type="ECO:0000313" key="2">
    <source>
        <dbReference type="Proteomes" id="UP001322138"/>
    </source>
</evidence>
<proteinExistence type="predicted"/>
<dbReference type="RefSeq" id="XP_062734063.1">
    <property type="nucleotide sequence ID" value="XM_062878262.1"/>
</dbReference>
<reference evidence="1 2" key="1">
    <citation type="journal article" date="2023" name="bioRxiv">
        <title>High-quality genome assemblies of four members of thePodospora anserinaspecies complex.</title>
        <authorList>
            <person name="Ament-Velasquez S.L."/>
            <person name="Vogan A.A."/>
            <person name="Wallerman O."/>
            <person name="Hartmann F."/>
            <person name="Gautier V."/>
            <person name="Silar P."/>
            <person name="Giraud T."/>
            <person name="Johannesson H."/>
        </authorList>
    </citation>
    <scope>NUCLEOTIDE SEQUENCE [LARGE SCALE GENOMIC DNA]</scope>
    <source>
        <strain evidence="1 2">CBS 112042</strain>
    </source>
</reference>
<keyword evidence="2" id="KW-1185">Reference proteome</keyword>
<comment type="caution">
    <text evidence="1">The sequence shown here is derived from an EMBL/GenBank/DDBJ whole genome shotgun (WGS) entry which is preliminary data.</text>
</comment>
<organism evidence="1 2">
    <name type="scientific">Podospora bellae-mahoneyi</name>
    <dbReference type="NCBI Taxonomy" id="2093777"/>
    <lineage>
        <taxon>Eukaryota</taxon>
        <taxon>Fungi</taxon>
        <taxon>Dikarya</taxon>
        <taxon>Ascomycota</taxon>
        <taxon>Pezizomycotina</taxon>
        <taxon>Sordariomycetes</taxon>
        <taxon>Sordariomycetidae</taxon>
        <taxon>Sordariales</taxon>
        <taxon>Podosporaceae</taxon>
        <taxon>Podospora</taxon>
    </lineage>
</organism>
<dbReference type="GeneID" id="87897744"/>
<dbReference type="Proteomes" id="UP001322138">
    <property type="component" value="Unassembled WGS sequence"/>
</dbReference>
<dbReference type="EMBL" id="JAFFGZ010000005">
    <property type="protein sequence ID" value="KAK4645087.1"/>
    <property type="molecule type" value="Genomic_DNA"/>
</dbReference>
<accession>A0ABR0FQB1</accession>
<evidence type="ECO:0000313" key="1">
    <source>
        <dbReference type="EMBL" id="KAK4645087.1"/>
    </source>
</evidence>
<name>A0ABR0FQB1_9PEZI</name>
<protein>
    <submittedName>
        <fullName evidence="1">Uncharacterized protein</fullName>
    </submittedName>
</protein>
<sequence length="172" mass="19130">MPETIIKSANAKKDAINKLTDHGVNTLVATSLIESKFDAQARRRDAMAGQPENKKPRKRYAGVYVDIVDKNRRTVAKGTIRVDWDENKGPHINVSKGNDKFAFIAPSIPKTDTELQINQQKDALTDDVEKNMKKDKNGNPISEAAALGKATARFLHKDFWDVKSVSQTGKLL</sequence>
<gene>
    <name evidence="1" type="ORF">QC761_311348</name>
</gene>